<evidence type="ECO:0000256" key="1">
    <source>
        <dbReference type="ARBA" id="ARBA00001968"/>
    </source>
</evidence>
<evidence type="ECO:0000313" key="9">
    <source>
        <dbReference type="EMBL" id="JAC51361.1"/>
    </source>
</evidence>
<evidence type="ECO:0000256" key="4">
    <source>
        <dbReference type="ARBA" id="ARBA00022722"/>
    </source>
</evidence>
<dbReference type="GO" id="GO:0046872">
    <property type="term" value="F:metal ion binding"/>
    <property type="evidence" value="ECO:0007669"/>
    <property type="project" value="UniProtKB-KW"/>
</dbReference>
<evidence type="ECO:0000256" key="7">
    <source>
        <dbReference type="ARBA" id="ARBA00023242"/>
    </source>
</evidence>
<dbReference type="PANTHER" id="PTHR22930:SF85">
    <property type="entry name" value="GH03217P-RELATED"/>
    <property type="match status" value="1"/>
</dbReference>
<evidence type="ECO:0000256" key="5">
    <source>
        <dbReference type="ARBA" id="ARBA00022723"/>
    </source>
</evidence>
<feature type="domain" description="DDE Tnp4" evidence="8">
    <location>
        <begin position="183"/>
        <end position="334"/>
    </location>
</feature>
<protein>
    <submittedName>
        <fullName evidence="9">Putative nuclease HARBI1</fullName>
    </submittedName>
</protein>
<reference evidence="9" key="1">
    <citation type="journal article" date="2014" name="BMC Genomics">
        <title>Characterizing the developmental transcriptome of the oriental fruit fly, Bactrocera dorsalis (Diptera: Tephritidae) through comparative genomic analysis with Drosophila melanogaster utilizing modENCODE datasets.</title>
        <authorList>
            <person name="Geib S.M."/>
            <person name="Calla B."/>
            <person name="Hall B."/>
            <person name="Hou S."/>
            <person name="Manoukis N.C."/>
        </authorList>
    </citation>
    <scope>NUCLEOTIDE SEQUENCE</scope>
    <source>
        <strain evidence="9">Punador</strain>
    </source>
</reference>
<comment type="cofactor">
    <cofactor evidence="1">
        <name>a divalent metal cation</name>
        <dbReference type="ChEBI" id="CHEBI:60240"/>
    </cofactor>
</comment>
<comment type="similarity">
    <text evidence="3">Belongs to the HARBI1 family.</text>
</comment>
<dbReference type="Pfam" id="PF13359">
    <property type="entry name" value="DDE_Tnp_4"/>
    <property type="match status" value="1"/>
</dbReference>
<dbReference type="OrthoDB" id="2430314at2759"/>
<dbReference type="AlphaFoldDB" id="A0A034W717"/>
<gene>
    <name evidence="9" type="primary">HARB1</name>
</gene>
<comment type="subcellular location">
    <subcellularLocation>
        <location evidence="2">Nucleus</location>
    </subcellularLocation>
</comment>
<name>A0A034W717_BACDO</name>
<keyword evidence="6" id="KW-0378">Hydrolase</keyword>
<dbReference type="InterPro" id="IPR045249">
    <property type="entry name" value="HARBI1-like"/>
</dbReference>
<evidence type="ECO:0000256" key="3">
    <source>
        <dbReference type="ARBA" id="ARBA00006958"/>
    </source>
</evidence>
<proteinExistence type="inferred from homology"/>
<accession>A0A034W717</accession>
<dbReference type="GO" id="GO:0005634">
    <property type="term" value="C:nucleus"/>
    <property type="evidence" value="ECO:0007669"/>
    <property type="project" value="UniProtKB-SubCell"/>
</dbReference>
<dbReference type="InterPro" id="IPR027806">
    <property type="entry name" value="HARBI1_dom"/>
</dbReference>
<evidence type="ECO:0000256" key="2">
    <source>
        <dbReference type="ARBA" id="ARBA00004123"/>
    </source>
</evidence>
<dbReference type="GO" id="GO:0004518">
    <property type="term" value="F:nuclease activity"/>
    <property type="evidence" value="ECO:0007669"/>
    <property type="project" value="UniProtKB-KW"/>
</dbReference>
<dbReference type="PANTHER" id="PTHR22930">
    <property type="match status" value="1"/>
</dbReference>
<evidence type="ECO:0000259" key="8">
    <source>
        <dbReference type="Pfam" id="PF13359"/>
    </source>
</evidence>
<sequence>MDLDLATCLFSGLQTDCLQDKQYICEEGRFTTMNVQKLFAKEVIAFVRCKELRVVPNPFDISDDYFKNIFRLDKWLFQDFLLVLCLRTYYRPELDNNRMPFDLRVLTTLTYLAHGHFGALQHLDAFRGYAESILQRCVPEVCEIIVHFLATDYIVFPSNNEETLGIKHGFNSLYGIPHVVGVMDCFHVRLSKVAATQEQDFKCRHGNLAINVQVVCDNKYRFLNVNPRAPGGSSDIFVWKHSHIYGIMKNLSVTAPAWLIADRGYNLDDILINPYRNPRSLPDFRFNARLEAMLTVLDTATIMLTSRFRCLKTILPYNHQIAANIVTACVTIHNYLLSKNCAIDEHLMSVVPKRKPLPNAMCEDIWTSGHANREYIKKYLYGLF</sequence>
<dbReference type="EMBL" id="GAKP01007591">
    <property type="protein sequence ID" value="JAC51361.1"/>
    <property type="molecule type" value="Transcribed_RNA"/>
</dbReference>
<dbReference type="GO" id="GO:0016787">
    <property type="term" value="F:hydrolase activity"/>
    <property type="evidence" value="ECO:0007669"/>
    <property type="project" value="UniProtKB-KW"/>
</dbReference>
<evidence type="ECO:0000256" key="6">
    <source>
        <dbReference type="ARBA" id="ARBA00022801"/>
    </source>
</evidence>
<organism evidence="9">
    <name type="scientific">Bactrocera dorsalis</name>
    <name type="common">Oriental fruit fly</name>
    <name type="synonym">Dacus dorsalis</name>
    <dbReference type="NCBI Taxonomy" id="27457"/>
    <lineage>
        <taxon>Eukaryota</taxon>
        <taxon>Metazoa</taxon>
        <taxon>Ecdysozoa</taxon>
        <taxon>Arthropoda</taxon>
        <taxon>Hexapoda</taxon>
        <taxon>Insecta</taxon>
        <taxon>Pterygota</taxon>
        <taxon>Neoptera</taxon>
        <taxon>Endopterygota</taxon>
        <taxon>Diptera</taxon>
        <taxon>Brachycera</taxon>
        <taxon>Muscomorpha</taxon>
        <taxon>Tephritoidea</taxon>
        <taxon>Tephritidae</taxon>
        <taxon>Bactrocera</taxon>
        <taxon>Bactrocera</taxon>
    </lineage>
</organism>
<keyword evidence="7" id="KW-0539">Nucleus</keyword>
<keyword evidence="4" id="KW-0540">Nuclease</keyword>
<keyword evidence="5" id="KW-0479">Metal-binding</keyword>